<dbReference type="OrthoDB" id="5290098at2"/>
<evidence type="ECO:0000256" key="2">
    <source>
        <dbReference type="ARBA" id="ARBA00022963"/>
    </source>
</evidence>
<dbReference type="Proteomes" id="UP000229498">
    <property type="component" value="Unassembled WGS sequence"/>
</dbReference>
<dbReference type="GO" id="GO:0016042">
    <property type="term" value="P:lipid catabolic process"/>
    <property type="evidence" value="ECO:0007669"/>
    <property type="project" value="UniProtKB-UniRule"/>
</dbReference>
<evidence type="ECO:0000313" key="7">
    <source>
        <dbReference type="Proteomes" id="UP000229498"/>
    </source>
</evidence>
<dbReference type="EMBL" id="PHIG01000036">
    <property type="protein sequence ID" value="PJK29186.1"/>
    <property type="molecule type" value="Genomic_DNA"/>
</dbReference>
<sequence length="306" mass="33113">MKKPVIGLALGAGIARGWAHIGVLRRLEQAGIAPDIICGTSIGALVGGTYAAGKLDAMEHWAGELTRGRMFRYMDLAFGGGGLMGGRKLVRRLEQDCGEVRIEEMAVKFAAVTTELATGHEIWLRDGPLVPAITASYALPGIFPPVKVKDRWLVDGAMVNPVPVSVCRALGARLVIAVNLNGDVFGKNNLAADLIDEDLHFDDLLARIRENPVKALSPQTLMMRQIFGREEGRPSVFSVMMSSIQIVQDRLNRSRMAGDPADVTVEPRLSHIGLLEFDRAEEAIREGREAVERALPGIADAYAVLA</sequence>
<comment type="caution">
    <text evidence="4">Lacks conserved residue(s) required for the propagation of feature annotation.</text>
</comment>
<keyword evidence="7" id="KW-1185">Reference proteome</keyword>
<comment type="caution">
    <text evidence="6">The sequence shown here is derived from an EMBL/GenBank/DDBJ whole genome shotgun (WGS) entry which is preliminary data.</text>
</comment>
<evidence type="ECO:0000313" key="6">
    <source>
        <dbReference type="EMBL" id="PJK29186.1"/>
    </source>
</evidence>
<proteinExistence type="predicted"/>
<dbReference type="RefSeq" id="WP_109792855.1">
    <property type="nucleotide sequence ID" value="NZ_PHIG01000036.1"/>
</dbReference>
<reference evidence="6 7" key="1">
    <citation type="submission" date="2017-11" db="EMBL/GenBank/DDBJ databases">
        <title>Draft genome sequence of Rhizobiales bacterium SY3-13.</title>
        <authorList>
            <person name="Sun C."/>
        </authorList>
    </citation>
    <scope>NUCLEOTIDE SEQUENCE [LARGE SCALE GENOMIC DNA]</scope>
    <source>
        <strain evidence="6 7">SY3-13</strain>
    </source>
</reference>
<feature type="domain" description="PNPLA" evidence="5">
    <location>
        <begin position="8"/>
        <end position="168"/>
    </location>
</feature>
<dbReference type="SUPFAM" id="SSF52151">
    <property type="entry name" value="FabD/lysophospholipase-like"/>
    <property type="match status" value="1"/>
</dbReference>
<protein>
    <submittedName>
        <fullName evidence="6">Lysophospholipase</fullName>
    </submittedName>
</protein>
<dbReference type="PROSITE" id="PS51635">
    <property type="entry name" value="PNPLA"/>
    <property type="match status" value="1"/>
</dbReference>
<dbReference type="InterPro" id="IPR002641">
    <property type="entry name" value="PNPLA_dom"/>
</dbReference>
<keyword evidence="2 4" id="KW-0442">Lipid degradation</keyword>
<feature type="short sequence motif" description="GXSXG" evidence="4">
    <location>
        <begin position="39"/>
        <end position="43"/>
    </location>
</feature>
<feature type="active site" description="Nucleophile" evidence="4">
    <location>
        <position position="41"/>
    </location>
</feature>
<evidence type="ECO:0000256" key="3">
    <source>
        <dbReference type="ARBA" id="ARBA00023098"/>
    </source>
</evidence>
<dbReference type="InterPro" id="IPR050301">
    <property type="entry name" value="NTE"/>
</dbReference>
<evidence type="ECO:0000256" key="1">
    <source>
        <dbReference type="ARBA" id="ARBA00022801"/>
    </source>
</evidence>
<evidence type="ECO:0000259" key="5">
    <source>
        <dbReference type="PROSITE" id="PS51635"/>
    </source>
</evidence>
<dbReference type="Pfam" id="PF01734">
    <property type="entry name" value="Patatin"/>
    <property type="match status" value="1"/>
</dbReference>
<feature type="active site" description="Proton acceptor" evidence="4">
    <location>
        <position position="155"/>
    </location>
</feature>
<dbReference type="InterPro" id="IPR016035">
    <property type="entry name" value="Acyl_Trfase/lysoPLipase"/>
</dbReference>
<dbReference type="PANTHER" id="PTHR14226">
    <property type="entry name" value="NEUROPATHY TARGET ESTERASE/SWISS CHEESE D.MELANOGASTER"/>
    <property type="match status" value="1"/>
</dbReference>
<dbReference type="PANTHER" id="PTHR14226:SF76">
    <property type="entry name" value="NTE FAMILY PROTEIN RSSA"/>
    <property type="match status" value="1"/>
</dbReference>
<feature type="short sequence motif" description="DGA/G" evidence="4">
    <location>
        <begin position="155"/>
        <end position="157"/>
    </location>
</feature>
<keyword evidence="1 4" id="KW-0378">Hydrolase</keyword>
<dbReference type="GO" id="GO:0016787">
    <property type="term" value="F:hydrolase activity"/>
    <property type="evidence" value="ECO:0007669"/>
    <property type="project" value="UniProtKB-UniRule"/>
</dbReference>
<accession>A0A2M9G0F4</accession>
<name>A0A2M9G0F4_9PROT</name>
<evidence type="ECO:0000256" key="4">
    <source>
        <dbReference type="PROSITE-ProRule" id="PRU01161"/>
    </source>
</evidence>
<dbReference type="AlphaFoldDB" id="A0A2M9G0F4"/>
<organism evidence="6 7">
    <name type="scientific">Minwuia thermotolerans</name>
    <dbReference type="NCBI Taxonomy" id="2056226"/>
    <lineage>
        <taxon>Bacteria</taxon>
        <taxon>Pseudomonadati</taxon>
        <taxon>Pseudomonadota</taxon>
        <taxon>Alphaproteobacteria</taxon>
        <taxon>Minwuiales</taxon>
        <taxon>Minwuiaceae</taxon>
        <taxon>Minwuia</taxon>
    </lineage>
</organism>
<keyword evidence="3 4" id="KW-0443">Lipid metabolism</keyword>
<dbReference type="Gene3D" id="3.40.1090.10">
    <property type="entry name" value="Cytosolic phospholipase A2 catalytic domain"/>
    <property type="match status" value="2"/>
</dbReference>
<gene>
    <name evidence="6" type="ORF">CVT23_13460</name>
</gene>